<evidence type="ECO:0000313" key="3">
    <source>
        <dbReference type="Proteomes" id="UP000007819"/>
    </source>
</evidence>
<dbReference type="KEGG" id="api:103309253"/>
<dbReference type="AlphaFoldDB" id="A0A8R2NJN4"/>
<proteinExistence type="predicted"/>
<dbReference type="InterPro" id="IPR006580">
    <property type="entry name" value="Znf_TTF"/>
</dbReference>
<name>A0A8R2NJN4_ACYPI</name>
<dbReference type="InterPro" id="IPR012337">
    <property type="entry name" value="RNaseH-like_sf"/>
</dbReference>
<dbReference type="PANTHER" id="PTHR45749">
    <property type="match status" value="1"/>
</dbReference>
<reference evidence="2" key="2">
    <citation type="submission" date="2022-06" db="UniProtKB">
        <authorList>
            <consortium name="EnsemblMetazoa"/>
        </authorList>
    </citation>
    <scope>IDENTIFICATION</scope>
</reference>
<reference evidence="3" key="1">
    <citation type="submission" date="2010-06" db="EMBL/GenBank/DDBJ databases">
        <authorList>
            <person name="Jiang H."/>
            <person name="Abraham K."/>
            <person name="Ali S."/>
            <person name="Alsbrooks S.L."/>
            <person name="Anim B.N."/>
            <person name="Anosike U.S."/>
            <person name="Attaway T."/>
            <person name="Bandaranaike D.P."/>
            <person name="Battles P.K."/>
            <person name="Bell S.N."/>
            <person name="Bell A.V."/>
            <person name="Beltran B."/>
            <person name="Bickham C."/>
            <person name="Bustamante Y."/>
            <person name="Caleb T."/>
            <person name="Canada A."/>
            <person name="Cardenas V."/>
            <person name="Carter K."/>
            <person name="Chacko J."/>
            <person name="Chandrabose M.N."/>
            <person name="Chavez D."/>
            <person name="Chavez A."/>
            <person name="Chen L."/>
            <person name="Chu H.-S."/>
            <person name="Claassen K.J."/>
            <person name="Cockrell R."/>
            <person name="Collins M."/>
            <person name="Cooper J.A."/>
            <person name="Cree A."/>
            <person name="Curry S.M."/>
            <person name="Da Y."/>
            <person name="Dao M.D."/>
            <person name="Das B."/>
            <person name="Davila M.-L."/>
            <person name="Davy-Carroll L."/>
            <person name="Denson S."/>
            <person name="Dinh H."/>
            <person name="Ebong V.E."/>
            <person name="Edwards J.R."/>
            <person name="Egan A."/>
            <person name="El-Daye J."/>
            <person name="Escobedo L."/>
            <person name="Fernandez S."/>
            <person name="Fernando P.R."/>
            <person name="Flagg N."/>
            <person name="Forbes L.D."/>
            <person name="Fowler R.G."/>
            <person name="Fu Q."/>
            <person name="Gabisi R.A."/>
            <person name="Ganer J."/>
            <person name="Garbino Pronczuk A."/>
            <person name="Garcia R.M."/>
            <person name="Garner T."/>
            <person name="Garrett T.E."/>
            <person name="Gonzalez D.A."/>
            <person name="Hamid H."/>
            <person name="Hawkins E.S."/>
            <person name="Hirani K."/>
            <person name="Hogues M.E."/>
            <person name="Hollins B."/>
            <person name="Hsiao C.-H."/>
            <person name="Jabil R."/>
            <person name="James M.L."/>
            <person name="Jhangiani S.N."/>
            <person name="Johnson B."/>
            <person name="Johnson Q."/>
            <person name="Joshi V."/>
            <person name="Kalu J.B."/>
            <person name="Kam C."/>
            <person name="Kashfia A."/>
            <person name="Keebler J."/>
            <person name="Kisamo H."/>
            <person name="Kovar C.L."/>
            <person name="Lago L.A."/>
            <person name="Lai C.-Y."/>
            <person name="Laidlaw J."/>
            <person name="Lara F."/>
            <person name="Le T.-K."/>
            <person name="Lee S.L."/>
            <person name="Legall F.H."/>
            <person name="Lemon S.J."/>
            <person name="Lewis L.R."/>
            <person name="Li B."/>
            <person name="Liu Y."/>
            <person name="Liu Y.-S."/>
            <person name="Lopez J."/>
            <person name="Lozado R.J."/>
            <person name="Lu J."/>
            <person name="Madu R.C."/>
            <person name="Maheshwari M."/>
            <person name="Maheshwari R."/>
            <person name="Malloy K."/>
            <person name="Martinez E."/>
            <person name="Mathew T."/>
            <person name="Mercado I.C."/>
            <person name="Mercado C."/>
            <person name="Meyer B."/>
            <person name="Montgomery K."/>
            <person name="Morgan M.B."/>
            <person name="Munidasa M."/>
            <person name="Nazareth L.V."/>
            <person name="Nelson J."/>
            <person name="Ng B.M."/>
            <person name="Nguyen N.B."/>
            <person name="Nguyen P.Q."/>
            <person name="Nguyen T."/>
            <person name="Obregon M."/>
            <person name="Okwuonu G.O."/>
            <person name="Onwere C.G."/>
            <person name="Orozco G."/>
            <person name="Parra A."/>
            <person name="Patel S."/>
            <person name="Patil S."/>
            <person name="Perez A."/>
            <person name="Perez Y."/>
            <person name="Pham C."/>
            <person name="Primus E.L."/>
            <person name="Pu L.-L."/>
            <person name="Puazo M."/>
            <person name="Qin X."/>
            <person name="Quiroz J.B."/>
            <person name="Reese J."/>
            <person name="Richards S."/>
            <person name="Rives C.M."/>
            <person name="Robberts R."/>
            <person name="Ruiz S.J."/>
            <person name="Ruiz M.J."/>
            <person name="Santibanez J."/>
            <person name="Schneider B.W."/>
            <person name="Sisson I."/>
            <person name="Smith M."/>
            <person name="Sodergren E."/>
            <person name="Song X.-Z."/>
            <person name="Song B.B."/>
            <person name="Summersgill H."/>
            <person name="Thelus R."/>
            <person name="Thornton R.D."/>
            <person name="Trejos Z.Y."/>
            <person name="Usmani K."/>
            <person name="Vattathil S."/>
            <person name="Villasana D."/>
            <person name="Walker D.L."/>
            <person name="Wang S."/>
            <person name="Wang K."/>
            <person name="White C.S."/>
            <person name="Williams A.C."/>
            <person name="Williamson J."/>
            <person name="Wilson K."/>
            <person name="Woghiren I.O."/>
            <person name="Woodworth J.R."/>
            <person name="Worley K.C."/>
            <person name="Wright R.A."/>
            <person name="Wu W."/>
            <person name="Young L."/>
            <person name="Zhang L."/>
            <person name="Zhang J."/>
            <person name="Zhu Y."/>
            <person name="Muzny D.M."/>
            <person name="Weinstock G."/>
            <person name="Gibbs R.A."/>
        </authorList>
    </citation>
    <scope>NUCLEOTIDE SEQUENCE [LARGE SCALE GENOMIC DNA]</scope>
    <source>
        <strain evidence="3">LSR1</strain>
    </source>
</reference>
<feature type="domain" description="TTF-type" evidence="1">
    <location>
        <begin position="79"/>
        <end position="169"/>
    </location>
</feature>
<dbReference type="InterPro" id="IPR025398">
    <property type="entry name" value="DUF4371"/>
</dbReference>
<keyword evidence="3" id="KW-1185">Reference proteome</keyword>
<accession>A0A8R2NJN4</accession>
<protein>
    <recommendedName>
        <fullName evidence="1">TTF-type domain-containing protein</fullName>
    </recommendedName>
</protein>
<sequence>MDFSEDSSSSSDDEDLFDLALIIAFPRPTETTTTVSVSISTVEKEIQKLKPIVDDLGTLVSGPAQPILNSYPKSKFGLQNRSFNSSYFAKHDWLEYSIALDAIFCYACRIFSDGRTQYEDVFTVSGFKNWKKLSGSRGANKNKACKLEAHSFAQFHLTCMTSKWKAHQNTQITGSVHAQLSTQHKLLVESNRKYMSTLIDIALLLASQGLALRGHDESLNSLNQGNFKEICKLLSKNNSEFNKIYSSPTNYTSHLMQDELLHLCADDVRQKIIEEVEITGMFGLMCDEARCFKEEQMAVCIRYTVGLDVFERFLGFINTSEKQDAESLYCHILKYFKHCSLNKAQIVSYDGANVMAEKFNGIQAKIKNTFPYAIFTHCMAHRMNLETRNVFNTLEALYVHFSYPTKNKKLIDMQAKLLIKNKSIIRLSDTRWNCRYRNCEAVLNSYGCIIDILKDEIENEVDKSVNESIEKTATLGKANDMIKGVIQSLKEARSNEGFNEIWKNIQNFAEKYNLSLEIAYEKENKYESNLLQGFVLSTTTGAECQSTESDSVEIHFRVNAYFKTLDAVIVNMEKRFSTESLQMASAVDNFLKLNFNESKFFIEHYQDLLGISKQDLRSEMTVAKNLTITLPISSSTCERSFSAMRRLKTSMLQNRFNTISILNIEKDIVKHIDNDSIIKKFARKNRTIVLQ</sequence>
<dbReference type="GeneID" id="103309253"/>
<dbReference type="Pfam" id="PF14291">
    <property type="entry name" value="DUF4371"/>
    <property type="match status" value="1"/>
</dbReference>
<evidence type="ECO:0000259" key="1">
    <source>
        <dbReference type="SMART" id="SM00597"/>
    </source>
</evidence>
<dbReference type="PANTHER" id="PTHR45749:SF37">
    <property type="entry name" value="OS05G0311600 PROTEIN"/>
    <property type="match status" value="1"/>
</dbReference>
<dbReference type="EnsemblMetazoa" id="XM_029485160.1">
    <property type="protein sequence ID" value="XP_029341020.1"/>
    <property type="gene ID" value="LOC103309253"/>
</dbReference>
<evidence type="ECO:0000313" key="2">
    <source>
        <dbReference type="EnsemblMetazoa" id="XP_029341020.1"/>
    </source>
</evidence>
<dbReference type="SMART" id="SM00597">
    <property type="entry name" value="ZnF_TTF"/>
    <property type="match status" value="1"/>
</dbReference>
<dbReference type="SUPFAM" id="SSF53098">
    <property type="entry name" value="Ribonuclease H-like"/>
    <property type="match status" value="1"/>
</dbReference>
<dbReference type="RefSeq" id="XP_029341020.1">
    <property type="nucleotide sequence ID" value="XM_029485160.1"/>
</dbReference>
<dbReference type="Proteomes" id="UP000007819">
    <property type="component" value="Chromosome X"/>
</dbReference>
<dbReference type="OrthoDB" id="6601344at2759"/>
<organism evidence="2 3">
    <name type="scientific">Acyrthosiphon pisum</name>
    <name type="common">Pea aphid</name>
    <dbReference type="NCBI Taxonomy" id="7029"/>
    <lineage>
        <taxon>Eukaryota</taxon>
        <taxon>Metazoa</taxon>
        <taxon>Ecdysozoa</taxon>
        <taxon>Arthropoda</taxon>
        <taxon>Hexapoda</taxon>
        <taxon>Insecta</taxon>
        <taxon>Pterygota</taxon>
        <taxon>Neoptera</taxon>
        <taxon>Paraneoptera</taxon>
        <taxon>Hemiptera</taxon>
        <taxon>Sternorrhyncha</taxon>
        <taxon>Aphidomorpha</taxon>
        <taxon>Aphidoidea</taxon>
        <taxon>Aphididae</taxon>
        <taxon>Macrosiphini</taxon>
        <taxon>Acyrthosiphon</taxon>
    </lineage>
</organism>